<organism evidence="1 2">
    <name type="scientific">Cannabis sativa</name>
    <name type="common">Hemp</name>
    <name type="synonym">Marijuana</name>
    <dbReference type="NCBI Taxonomy" id="3483"/>
    <lineage>
        <taxon>Eukaryota</taxon>
        <taxon>Viridiplantae</taxon>
        <taxon>Streptophyta</taxon>
        <taxon>Embryophyta</taxon>
        <taxon>Tracheophyta</taxon>
        <taxon>Spermatophyta</taxon>
        <taxon>Magnoliopsida</taxon>
        <taxon>eudicotyledons</taxon>
        <taxon>Gunneridae</taxon>
        <taxon>Pentapetalae</taxon>
        <taxon>rosids</taxon>
        <taxon>fabids</taxon>
        <taxon>Rosales</taxon>
        <taxon>Cannabaceae</taxon>
        <taxon>Cannabis</taxon>
    </lineage>
</organism>
<proteinExistence type="predicted"/>
<reference evidence="1" key="2">
    <citation type="submission" date="2021-03" db="UniProtKB">
        <authorList>
            <consortium name="EnsemblPlants"/>
        </authorList>
    </citation>
    <scope>IDENTIFICATION</scope>
</reference>
<protein>
    <submittedName>
        <fullName evidence="1">Uncharacterized protein</fullName>
    </submittedName>
</protein>
<accession>A0A803QD73</accession>
<evidence type="ECO:0000313" key="1">
    <source>
        <dbReference type="EnsemblPlants" id="cds.evm.model.09.1047"/>
    </source>
</evidence>
<reference evidence="1" key="1">
    <citation type="submission" date="2018-11" db="EMBL/GenBank/DDBJ databases">
        <authorList>
            <person name="Grassa J C."/>
        </authorList>
    </citation>
    <scope>NUCLEOTIDE SEQUENCE [LARGE SCALE GENOMIC DNA]</scope>
</reference>
<dbReference type="Gramene" id="evm.model.09.1047">
    <property type="protein sequence ID" value="cds.evm.model.09.1047"/>
    <property type="gene ID" value="evm.TU.09.1047"/>
</dbReference>
<dbReference type="EnsemblPlants" id="evm.model.09.1047">
    <property type="protein sequence ID" value="cds.evm.model.09.1047"/>
    <property type="gene ID" value="evm.TU.09.1047"/>
</dbReference>
<keyword evidence="2" id="KW-1185">Reference proteome</keyword>
<dbReference type="Proteomes" id="UP000596661">
    <property type="component" value="Chromosome 9"/>
</dbReference>
<dbReference type="AlphaFoldDB" id="A0A803QD73"/>
<name>A0A803QD73_CANSA</name>
<sequence length="111" mass="12974">MLKEWNYKLWRHLQKGKSGGLNSVLGDGGVVQHYKWWWWFRTFIKVRLGFVLGLSCFRLVRRGDGDWATKDEEGVVVGDIRRGGGRRDQRERGRKIGGRRAWSRWLGALGM</sequence>
<dbReference type="EMBL" id="UZAU01000750">
    <property type="status" value="NOT_ANNOTATED_CDS"/>
    <property type="molecule type" value="Genomic_DNA"/>
</dbReference>
<evidence type="ECO:0000313" key="2">
    <source>
        <dbReference type="Proteomes" id="UP000596661"/>
    </source>
</evidence>